<dbReference type="Gene3D" id="3.40.50.300">
    <property type="entry name" value="P-loop containing nucleotide triphosphate hydrolases"/>
    <property type="match status" value="1"/>
</dbReference>
<evidence type="ECO:0008006" key="4">
    <source>
        <dbReference type="Google" id="ProtNLM"/>
    </source>
</evidence>
<dbReference type="Proteomes" id="UP001634394">
    <property type="component" value="Unassembled WGS sequence"/>
</dbReference>
<evidence type="ECO:0000313" key="3">
    <source>
        <dbReference type="Proteomes" id="UP001634394"/>
    </source>
</evidence>
<proteinExistence type="inferred from homology"/>
<dbReference type="PANTHER" id="PTHR13710">
    <property type="entry name" value="DNA HELICASE RECQ FAMILY MEMBER"/>
    <property type="match status" value="1"/>
</dbReference>
<dbReference type="PANTHER" id="PTHR13710:SF149">
    <property type="entry name" value="ATP-DEPENDENT DNA HELICASE TLH2"/>
    <property type="match status" value="1"/>
</dbReference>
<comment type="caution">
    <text evidence="2">The sequence shown here is derived from an EMBL/GenBank/DDBJ whole genome shotgun (WGS) entry which is preliminary data.</text>
</comment>
<dbReference type="AlphaFoldDB" id="A0ABD3XUU9"/>
<sequence>MGADLRKVHRVIHAGCPSSSWTLCRIKNIYFHFTSEYVQQAGRAGRDGLKAEAIIFYNNNDLSSKLLEKDMKRYLTLENGCRRYAFCMKQIAGQKQIDRYLVHMALKEYVKADVSGEIAFHLHDDLLKRITETFDIIPMDINEIVRYYNIPRYIADSLNAILVTFRK</sequence>
<dbReference type="EMBL" id="JBJQND010000001">
    <property type="protein sequence ID" value="KAL3889782.1"/>
    <property type="molecule type" value="Genomic_DNA"/>
</dbReference>
<reference evidence="2 3" key="1">
    <citation type="submission" date="2024-11" db="EMBL/GenBank/DDBJ databases">
        <title>Chromosome-level genome assembly of the freshwater bivalve Anodonta woodiana.</title>
        <authorList>
            <person name="Chen X."/>
        </authorList>
    </citation>
    <scope>NUCLEOTIDE SEQUENCE [LARGE SCALE GENOMIC DNA]</scope>
    <source>
        <strain evidence="2">MN2024</strain>
        <tissue evidence="2">Gills</tissue>
    </source>
</reference>
<protein>
    <recommendedName>
        <fullName evidence="4">Helicase C-terminal domain-containing protein</fullName>
    </recommendedName>
</protein>
<comment type="similarity">
    <text evidence="1">Belongs to the helicase family. RecQ subfamily.</text>
</comment>
<gene>
    <name evidence="2" type="ORF">ACJMK2_002110</name>
</gene>
<organism evidence="2 3">
    <name type="scientific">Sinanodonta woodiana</name>
    <name type="common">Chinese pond mussel</name>
    <name type="synonym">Anodonta woodiana</name>
    <dbReference type="NCBI Taxonomy" id="1069815"/>
    <lineage>
        <taxon>Eukaryota</taxon>
        <taxon>Metazoa</taxon>
        <taxon>Spiralia</taxon>
        <taxon>Lophotrochozoa</taxon>
        <taxon>Mollusca</taxon>
        <taxon>Bivalvia</taxon>
        <taxon>Autobranchia</taxon>
        <taxon>Heteroconchia</taxon>
        <taxon>Palaeoheterodonta</taxon>
        <taxon>Unionida</taxon>
        <taxon>Unionoidea</taxon>
        <taxon>Unionidae</taxon>
        <taxon>Unioninae</taxon>
        <taxon>Sinanodonta</taxon>
    </lineage>
</organism>
<evidence type="ECO:0000313" key="2">
    <source>
        <dbReference type="EMBL" id="KAL3889782.1"/>
    </source>
</evidence>
<dbReference type="InterPro" id="IPR027417">
    <property type="entry name" value="P-loop_NTPase"/>
</dbReference>
<name>A0ABD3XUU9_SINWO</name>
<dbReference type="SUPFAM" id="SSF52540">
    <property type="entry name" value="P-loop containing nucleoside triphosphate hydrolases"/>
    <property type="match status" value="1"/>
</dbReference>
<evidence type="ECO:0000256" key="1">
    <source>
        <dbReference type="ARBA" id="ARBA00005446"/>
    </source>
</evidence>
<accession>A0ABD3XUU9</accession>
<keyword evidence="3" id="KW-1185">Reference proteome</keyword>